<dbReference type="GO" id="GO:0009733">
    <property type="term" value="P:response to auxin"/>
    <property type="evidence" value="ECO:0007669"/>
    <property type="project" value="InterPro"/>
</dbReference>
<evidence type="ECO:0000313" key="2">
    <source>
        <dbReference type="EMBL" id="KAJ7971580.1"/>
    </source>
</evidence>
<dbReference type="PANTHER" id="PTHR31175">
    <property type="entry name" value="AUXIN-RESPONSIVE FAMILY PROTEIN"/>
    <property type="match status" value="1"/>
</dbReference>
<evidence type="ECO:0000256" key="1">
    <source>
        <dbReference type="ARBA" id="ARBA00006974"/>
    </source>
</evidence>
<dbReference type="InterPro" id="IPR003676">
    <property type="entry name" value="SAUR_fam"/>
</dbReference>
<proteinExistence type="inferred from homology"/>
<dbReference type="Proteomes" id="UP001163823">
    <property type="component" value="Chromosome 4"/>
</dbReference>
<reference evidence="2" key="1">
    <citation type="journal article" date="2023" name="Science">
        <title>Elucidation of the pathway for biosynthesis of saponin adjuvants from the soapbark tree.</title>
        <authorList>
            <person name="Reed J."/>
            <person name="Orme A."/>
            <person name="El-Demerdash A."/>
            <person name="Owen C."/>
            <person name="Martin L.B.B."/>
            <person name="Misra R.C."/>
            <person name="Kikuchi S."/>
            <person name="Rejzek M."/>
            <person name="Martin A.C."/>
            <person name="Harkess A."/>
            <person name="Leebens-Mack J."/>
            <person name="Louveau T."/>
            <person name="Stephenson M.J."/>
            <person name="Osbourn A."/>
        </authorList>
    </citation>
    <scope>NUCLEOTIDE SEQUENCE</scope>
    <source>
        <strain evidence="2">S10</strain>
    </source>
</reference>
<sequence length="105" mass="12194">MNLKKLVKISKKRQIMATNKSHFVVYSGDQKRFEVPLEYLSKDVFRELLKMSEEEFGLTTLPIKLTCDGVFLEYVFLILRSQGYITPDIQKAMLCVLPKQQVTTC</sequence>
<dbReference type="AlphaFoldDB" id="A0AAD7PYK7"/>
<accession>A0AAD7PYK7</accession>
<organism evidence="2 3">
    <name type="scientific">Quillaja saponaria</name>
    <name type="common">Soap bark tree</name>
    <dbReference type="NCBI Taxonomy" id="32244"/>
    <lineage>
        <taxon>Eukaryota</taxon>
        <taxon>Viridiplantae</taxon>
        <taxon>Streptophyta</taxon>
        <taxon>Embryophyta</taxon>
        <taxon>Tracheophyta</taxon>
        <taxon>Spermatophyta</taxon>
        <taxon>Magnoliopsida</taxon>
        <taxon>eudicotyledons</taxon>
        <taxon>Gunneridae</taxon>
        <taxon>Pentapetalae</taxon>
        <taxon>rosids</taxon>
        <taxon>fabids</taxon>
        <taxon>Fabales</taxon>
        <taxon>Quillajaceae</taxon>
        <taxon>Quillaja</taxon>
    </lineage>
</organism>
<dbReference type="EMBL" id="JARAOO010000004">
    <property type="protein sequence ID" value="KAJ7971580.1"/>
    <property type="molecule type" value="Genomic_DNA"/>
</dbReference>
<gene>
    <name evidence="2" type="ORF">O6P43_009591</name>
</gene>
<dbReference type="Pfam" id="PF02519">
    <property type="entry name" value="Auxin_inducible"/>
    <property type="match status" value="1"/>
</dbReference>
<comment type="similarity">
    <text evidence="1">Belongs to the ARG7 family.</text>
</comment>
<comment type="caution">
    <text evidence="2">The sequence shown here is derived from an EMBL/GenBank/DDBJ whole genome shotgun (WGS) entry which is preliminary data.</text>
</comment>
<name>A0AAD7PYK7_QUISA</name>
<keyword evidence="3" id="KW-1185">Reference proteome</keyword>
<evidence type="ECO:0000313" key="3">
    <source>
        <dbReference type="Proteomes" id="UP001163823"/>
    </source>
</evidence>
<protein>
    <submittedName>
        <fullName evidence="2">Auxin-responsive protein</fullName>
    </submittedName>
</protein>
<dbReference type="KEGG" id="qsa:O6P43_009591"/>